<dbReference type="GO" id="GO:0005975">
    <property type="term" value="P:carbohydrate metabolic process"/>
    <property type="evidence" value="ECO:0007669"/>
    <property type="project" value="InterPro"/>
</dbReference>
<evidence type="ECO:0000256" key="7">
    <source>
        <dbReference type="ARBA" id="ARBA00033000"/>
    </source>
</evidence>
<dbReference type="InterPro" id="IPR015882">
    <property type="entry name" value="HEX_bac_N"/>
</dbReference>
<evidence type="ECO:0000256" key="9">
    <source>
        <dbReference type="SAM" id="SignalP"/>
    </source>
</evidence>
<dbReference type="InterPro" id="IPR025705">
    <property type="entry name" value="Beta_hexosaminidase_sua/sub"/>
</dbReference>
<evidence type="ECO:0000313" key="12">
    <source>
        <dbReference type="EMBL" id="MBE8716995.1"/>
    </source>
</evidence>
<dbReference type="Gene3D" id="3.30.379.10">
    <property type="entry name" value="Chitobiase/beta-hexosaminidase domain 2-like"/>
    <property type="match status" value="1"/>
</dbReference>
<reference evidence="12" key="1">
    <citation type="submission" date="2018-07" db="EMBL/GenBank/DDBJ databases">
        <title>Genome assembly of strain Ka43.</title>
        <authorList>
            <person name="Kukolya J."/>
            <person name="Nagy I."/>
            <person name="Horvath B."/>
            <person name="Toth A."/>
        </authorList>
    </citation>
    <scope>NUCLEOTIDE SEQUENCE</scope>
    <source>
        <strain evidence="12">KB43</strain>
    </source>
</reference>
<comment type="catalytic activity">
    <reaction evidence="1">
        <text>Hydrolysis of terminal non-reducing N-acetyl-D-hexosamine residues in N-acetyl-beta-D-hexosaminides.</text>
        <dbReference type="EC" id="3.2.1.52"/>
    </reaction>
</comment>
<evidence type="ECO:0000256" key="8">
    <source>
        <dbReference type="PIRSR" id="PIRSR625705-1"/>
    </source>
</evidence>
<evidence type="ECO:0000256" key="4">
    <source>
        <dbReference type="ARBA" id="ARBA00022801"/>
    </source>
</evidence>
<dbReference type="Proteomes" id="UP000652567">
    <property type="component" value="Unassembled WGS sequence"/>
</dbReference>
<feature type="chain" id="PRO_5036827405" description="beta-N-acetylhexosaminidase" evidence="9">
    <location>
        <begin position="22"/>
        <end position="805"/>
    </location>
</feature>
<dbReference type="PANTHER" id="PTHR22600">
    <property type="entry name" value="BETA-HEXOSAMINIDASE"/>
    <property type="match status" value="1"/>
</dbReference>
<dbReference type="Pfam" id="PF02838">
    <property type="entry name" value="Glyco_hydro_20b"/>
    <property type="match status" value="1"/>
</dbReference>
<evidence type="ECO:0000259" key="11">
    <source>
        <dbReference type="Pfam" id="PF02838"/>
    </source>
</evidence>
<evidence type="ECO:0000256" key="2">
    <source>
        <dbReference type="ARBA" id="ARBA00006285"/>
    </source>
</evidence>
<keyword evidence="13" id="KW-1185">Reference proteome</keyword>
<feature type="domain" description="Glycoside hydrolase family 20 catalytic" evidence="10">
    <location>
        <begin position="558"/>
        <end position="600"/>
    </location>
</feature>
<evidence type="ECO:0000256" key="6">
    <source>
        <dbReference type="ARBA" id="ARBA00030512"/>
    </source>
</evidence>
<feature type="domain" description="Beta-hexosaminidase bacterial type N-terminal" evidence="11">
    <location>
        <begin position="29"/>
        <end position="165"/>
    </location>
</feature>
<accession>A0A928V1D5</accession>
<dbReference type="InterPro" id="IPR017853">
    <property type="entry name" value="GH"/>
</dbReference>
<sequence length="805" mass="91040">MKLMTWITACVLWCGATSASALEDKLLPLMPWPQSVEQQEGFFALDAEWHYQVEGIASLRMDKALQRFSERVSRITGNPFTVQALPSSRRKSSPQLTVQLVSDDADNRVTSPGIDESYALTVTTTGIVLHAETVQGAMHGLETLSQLVQQNNGGWGIPAVTIQDAPRFIWRGALLDVSRHFMSLEALKRQIDGMAAAKLNIFHWHITDDQGWRMESRRYPRLHQQASGGQYFTQEQIRELVAYAWDRGIHVLPEIDMPGHVSALAIAYPELMSAPGPYAPEDRWGVLKPLLNPANDEVYTFIENLLGEVKTLFPFDYIHIGGDEVDPEHWQNNTAIRDFMQQKQLADTHALQAYFNRRVSDILTGLQKKMIGWDEILHQDLPRDIVIQSWQGQDALGNAVNQGFQGILSTGFYLDQPQTSAYHYRNEPVPQALILDQNIHPGENWQSWQFFLPRKRGSAIQGSFTLIESEKGEWRGYMDFAGKARRELKNPRFVHGVLRFELDTWMGPISSRLLLQNKTLGGAVIVGNAPYVASGKQIAGSTLDATTPPAGILPVVVEEEQVVNILGGELALWAEMINESVLDLRLWPRGFVVGERLWSAQEKRDEDHLYHRLNRISDWSAIAIGLQHLQQQEQGLKNLGIEEIQPTRILSQAIEQAQYYHRHHEKSAHATYSRKDPLNLFVDTLPAESLTLYQLQRAIDYWLPRRDDAEALRVIRSLLESWVANYPAVLATAGEKQPLIKELAQQVQMVSRLGLHLLDRIAQQQPLTEGEVREAQAILTDAMRMREEVVVSVAFPVESLLDAAR</sequence>
<dbReference type="GO" id="GO:0030203">
    <property type="term" value="P:glycosaminoglycan metabolic process"/>
    <property type="evidence" value="ECO:0007669"/>
    <property type="project" value="TreeGrafter"/>
</dbReference>
<dbReference type="RefSeq" id="WP_193908499.1">
    <property type="nucleotide sequence ID" value="NZ_PRDL01000001.1"/>
</dbReference>
<dbReference type="InterPro" id="IPR015883">
    <property type="entry name" value="Glyco_hydro_20_cat"/>
</dbReference>
<name>A0A928V1D5_9GAMM</name>
<gene>
    <name evidence="12" type="ORF">C4F51_07290</name>
</gene>
<comment type="similarity">
    <text evidence="2">Belongs to the glycosyl hydrolase 20 family.</text>
</comment>
<organism evidence="12 13">
    <name type="scientific">Cellvibrio polysaccharolyticus</name>
    <dbReference type="NCBI Taxonomy" id="2082724"/>
    <lineage>
        <taxon>Bacteria</taxon>
        <taxon>Pseudomonadati</taxon>
        <taxon>Pseudomonadota</taxon>
        <taxon>Gammaproteobacteria</taxon>
        <taxon>Cellvibrionales</taxon>
        <taxon>Cellvibrionaceae</taxon>
        <taxon>Cellvibrio</taxon>
    </lineage>
</organism>
<keyword evidence="5" id="KW-0326">Glycosidase</keyword>
<dbReference type="InterPro" id="IPR029018">
    <property type="entry name" value="Hex-like_dom2"/>
</dbReference>
<dbReference type="Pfam" id="PF00728">
    <property type="entry name" value="Glyco_hydro_20"/>
    <property type="match status" value="2"/>
</dbReference>
<dbReference type="EC" id="3.2.1.52" evidence="3"/>
<feature type="active site" description="Proton donor" evidence="8">
    <location>
        <position position="324"/>
    </location>
</feature>
<evidence type="ECO:0000259" key="10">
    <source>
        <dbReference type="Pfam" id="PF00728"/>
    </source>
</evidence>
<dbReference type="AlphaFoldDB" id="A0A928V1D5"/>
<feature type="domain" description="Glycoside hydrolase family 20 catalytic" evidence="10">
    <location>
        <begin position="168"/>
        <end position="425"/>
    </location>
</feature>
<protein>
    <recommendedName>
        <fullName evidence="3">beta-N-acetylhexosaminidase</fullName>
        <ecNumber evidence="3">3.2.1.52</ecNumber>
    </recommendedName>
    <alternativeName>
        <fullName evidence="6">Beta-N-acetylhexosaminidase</fullName>
    </alternativeName>
    <alternativeName>
        <fullName evidence="7">N-acetyl-beta-glucosaminidase</fullName>
    </alternativeName>
</protein>
<dbReference type="GO" id="GO:0016020">
    <property type="term" value="C:membrane"/>
    <property type="evidence" value="ECO:0007669"/>
    <property type="project" value="TreeGrafter"/>
</dbReference>
<dbReference type="Gene3D" id="3.20.20.80">
    <property type="entry name" value="Glycosidases"/>
    <property type="match status" value="2"/>
</dbReference>
<dbReference type="SUPFAM" id="SSF51445">
    <property type="entry name" value="(Trans)glycosidases"/>
    <property type="match status" value="1"/>
</dbReference>
<comment type="caution">
    <text evidence="12">The sequence shown here is derived from an EMBL/GenBank/DDBJ whole genome shotgun (WGS) entry which is preliminary data.</text>
</comment>
<keyword evidence="4" id="KW-0378">Hydrolase</keyword>
<evidence type="ECO:0000256" key="3">
    <source>
        <dbReference type="ARBA" id="ARBA00012663"/>
    </source>
</evidence>
<dbReference type="GO" id="GO:0004563">
    <property type="term" value="F:beta-N-acetylhexosaminidase activity"/>
    <property type="evidence" value="ECO:0007669"/>
    <property type="project" value="UniProtKB-EC"/>
</dbReference>
<proteinExistence type="inferred from homology"/>
<dbReference type="PRINTS" id="PR00738">
    <property type="entry name" value="GLHYDRLASE20"/>
</dbReference>
<dbReference type="SUPFAM" id="SSF55545">
    <property type="entry name" value="beta-N-acetylhexosaminidase-like domain"/>
    <property type="match status" value="1"/>
</dbReference>
<dbReference type="EMBL" id="PRDL01000001">
    <property type="protein sequence ID" value="MBE8716995.1"/>
    <property type="molecule type" value="Genomic_DNA"/>
</dbReference>
<evidence type="ECO:0000256" key="5">
    <source>
        <dbReference type="ARBA" id="ARBA00023295"/>
    </source>
</evidence>
<evidence type="ECO:0000313" key="13">
    <source>
        <dbReference type="Proteomes" id="UP000652567"/>
    </source>
</evidence>
<keyword evidence="9" id="KW-0732">Signal</keyword>
<feature type="signal peptide" evidence="9">
    <location>
        <begin position="1"/>
        <end position="21"/>
    </location>
</feature>
<dbReference type="PANTHER" id="PTHR22600:SF57">
    <property type="entry name" value="BETA-N-ACETYLHEXOSAMINIDASE"/>
    <property type="match status" value="1"/>
</dbReference>
<evidence type="ECO:0000256" key="1">
    <source>
        <dbReference type="ARBA" id="ARBA00001231"/>
    </source>
</evidence>